<dbReference type="EMBL" id="JADOXO010000217">
    <property type="protein sequence ID" value="KAF9809133.1"/>
    <property type="molecule type" value="Genomic_DNA"/>
</dbReference>
<accession>A0A8H7NXZ9</accession>
<evidence type="ECO:0000313" key="3">
    <source>
        <dbReference type="Proteomes" id="UP000639403"/>
    </source>
</evidence>
<dbReference type="AlphaFoldDB" id="A0A8H7NXZ9"/>
<feature type="compositionally biased region" description="Polar residues" evidence="1">
    <location>
        <begin position="291"/>
        <end position="306"/>
    </location>
</feature>
<feature type="region of interest" description="Disordered" evidence="1">
    <location>
        <begin position="280"/>
        <end position="307"/>
    </location>
</feature>
<reference evidence="2" key="2">
    <citation type="journal article" name="Front. Microbiol.">
        <title>Degradative Capacity of Two Strains of Rhodonia placenta: From Phenotype to Genotype.</title>
        <authorList>
            <person name="Kolle M."/>
            <person name="Horta M.A.C."/>
            <person name="Nowrousian M."/>
            <person name="Ohm R.A."/>
            <person name="Benz J.P."/>
            <person name="Pilgard A."/>
        </authorList>
    </citation>
    <scope>NUCLEOTIDE SEQUENCE</scope>
    <source>
        <strain evidence="2">FPRL280</strain>
    </source>
</reference>
<comment type="caution">
    <text evidence="2">The sequence shown here is derived from an EMBL/GenBank/DDBJ whole genome shotgun (WGS) entry which is preliminary data.</text>
</comment>
<feature type="region of interest" description="Disordered" evidence="1">
    <location>
        <begin position="236"/>
        <end position="257"/>
    </location>
</feature>
<sequence length="385" mass="42323">MSRKIHERDEHRWSELVPPHNALTFAAVWDPVEGMIVFSGAHLLDAEGDGCVKANLKAEDSPRDALDNQSQALTIDLLAQALTNTRSTPSPIPYDDIPGLRVFPCEGQTDTDTVLGSQFLPAWLNVPPGMSTGLHSPAISSSAALTGFAHDTDSFREPAYHQPSYQTGPPAFKRMPVRFERPERPSWSRDSVTDEGFFEGRQLPTGSYASLPVFVNLNLNSAFSVTTTSTNNYVEVDFPPSREPTLGPRKPTARADDESSWAWETLHGVDRAFCLNIPPPDRPRRLKKARSTSTKALSGFNSTPTSPAHPAEVLARQQYNHVQPTGTPRSPNACAPMAVCRKNSAARAKALLDKLGRCVKHEDEDGWVCVEVKQKVTHKIARNIV</sequence>
<name>A0A8H7NXZ9_9APHY</name>
<proteinExistence type="predicted"/>
<reference evidence="2" key="1">
    <citation type="submission" date="2020-11" db="EMBL/GenBank/DDBJ databases">
        <authorList>
            <person name="Koelle M."/>
            <person name="Horta M.A.C."/>
            <person name="Nowrousian M."/>
            <person name="Ohm R.A."/>
            <person name="Benz P."/>
            <person name="Pilgard A."/>
        </authorList>
    </citation>
    <scope>NUCLEOTIDE SEQUENCE</scope>
    <source>
        <strain evidence="2">FPRL280</strain>
    </source>
</reference>
<evidence type="ECO:0000313" key="2">
    <source>
        <dbReference type="EMBL" id="KAF9809133.1"/>
    </source>
</evidence>
<dbReference type="Proteomes" id="UP000639403">
    <property type="component" value="Unassembled WGS sequence"/>
</dbReference>
<organism evidence="2 3">
    <name type="scientific">Rhodonia placenta</name>
    <dbReference type="NCBI Taxonomy" id="104341"/>
    <lineage>
        <taxon>Eukaryota</taxon>
        <taxon>Fungi</taxon>
        <taxon>Dikarya</taxon>
        <taxon>Basidiomycota</taxon>
        <taxon>Agaricomycotina</taxon>
        <taxon>Agaricomycetes</taxon>
        <taxon>Polyporales</taxon>
        <taxon>Adustoporiaceae</taxon>
        <taxon>Rhodonia</taxon>
    </lineage>
</organism>
<evidence type="ECO:0000256" key="1">
    <source>
        <dbReference type="SAM" id="MobiDB-lite"/>
    </source>
</evidence>
<protein>
    <submittedName>
        <fullName evidence="2">Uncharacterized protein</fullName>
    </submittedName>
</protein>
<gene>
    <name evidence="2" type="ORF">IEO21_07534</name>
</gene>